<name>A0A1G5ABT1_9GAMM</name>
<dbReference type="Proteomes" id="UP000183104">
    <property type="component" value="Unassembled WGS sequence"/>
</dbReference>
<dbReference type="InterPro" id="IPR025433">
    <property type="entry name" value="DUF4168"/>
</dbReference>
<protein>
    <recommendedName>
        <fullName evidence="3">DUF4168 domain-containing protein</fullName>
    </recommendedName>
</protein>
<evidence type="ECO:0000256" key="1">
    <source>
        <dbReference type="SAM" id="MobiDB-lite"/>
    </source>
</evidence>
<reference evidence="5" key="1">
    <citation type="submission" date="2016-10" db="EMBL/GenBank/DDBJ databases">
        <authorList>
            <person name="Varghese N."/>
        </authorList>
    </citation>
    <scope>NUCLEOTIDE SEQUENCE [LARGE SCALE GENOMIC DNA]</scope>
    <source>
        <strain evidence="5">HL 19</strain>
    </source>
</reference>
<feature type="domain" description="DUF4168" evidence="3">
    <location>
        <begin position="69"/>
        <end position="145"/>
    </location>
</feature>
<evidence type="ECO:0000256" key="2">
    <source>
        <dbReference type="SAM" id="SignalP"/>
    </source>
</evidence>
<dbReference type="EMBL" id="FMUN01000001">
    <property type="protein sequence ID" value="SCX75301.1"/>
    <property type="molecule type" value="Genomic_DNA"/>
</dbReference>
<dbReference type="STRING" id="381306.AN478_13115"/>
<evidence type="ECO:0000313" key="4">
    <source>
        <dbReference type="EMBL" id="SCX75301.1"/>
    </source>
</evidence>
<evidence type="ECO:0000313" key="5">
    <source>
        <dbReference type="Proteomes" id="UP000183104"/>
    </source>
</evidence>
<gene>
    <name evidence="4" type="ORF">SAMN05661077_0227</name>
</gene>
<keyword evidence="2" id="KW-0732">Signal</keyword>
<accession>A0A1G5ABT1</accession>
<feature type="compositionally biased region" description="Low complexity" evidence="1">
    <location>
        <begin position="27"/>
        <end position="45"/>
    </location>
</feature>
<feature type="chain" id="PRO_5010230571" description="DUF4168 domain-containing protein" evidence="2">
    <location>
        <begin position="29"/>
        <end position="151"/>
    </location>
</feature>
<organism evidence="4 5">
    <name type="scientific">Thiohalorhabdus denitrificans</name>
    <dbReference type="NCBI Taxonomy" id="381306"/>
    <lineage>
        <taxon>Bacteria</taxon>
        <taxon>Pseudomonadati</taxon>
        <taxon>Pseudomonadota</taxon>
        <taxon>Gammaproteobacteria</taxon>
        <taxon>Thiohalorhabdales</taxon>
        <taxon>Thiohalorhabdaceae</taxon>
        <taxon>Thiohalorhabdus</taxon>
    </lineage>
</organism>
<dbReference type="Pfam" id="PF13767">
    <property type="entry name" value="DUF4168"/>
    <property type="match status" value="1"/>
</dbReference>
<keyword evidence="5" id="KW-1185">Reference proteome</keyword>
<feature type="region of interest" description="Disordered" evidence="1">
    <location>
        <begin position="27"/>
        <end position="75"/>
    </location>
</feature>
<feature type="signal peptide" evidence="2">
    <location>
        <begin position="1"/>
        <end position="28"/>
    </location>
</feature>
<sequence length="151" mass="16116">MIPMPNRKTLVVLTVACMVGGFSSAAVAQQQGPGTQQPGGQQQGPAGQGAPGQQPAPPAQTAPAPKDVSDADLEKFAAAYGELRRIQEEHAGDLGQAGNEEKARKIQQEMQTKMADAIEAQGLSLQEYKEIFDAVRQDQELTQKVTEMVEE</sequence>
<evidence type="ECO:0000259" key="3">
    <source>
        <dbReference type="Pfam" id="PF13767"/>
    </source>
</evidence>
<dbReference type="AlphaFoldDB" id="A0A1G5ABT1"/>
<proteinExistence type="predicted"/>